<dbReference type="OrthoDB" id="4949069at2"/>
<organism evidence="2 3">
    <name type="scientific">Arthrobacter terricola</name>
    <dbReference type="NCBI Taxonomy" id="2547396"/>
    <lineage>
        <taxon>Bacteria</taxon>
        <taxon>Bacillati</taxon>
        <taxon>Actinomycetota</taxon>
        <taxon>Actinomycetes</taxon>
        <taxon>Micrococcales</taxon>
        <taxon>Micrococcaceae</taxon>
        <taxon>Arthrobacter</taxon>
    </lineage>
</organism>
<keyword evidence="3" id="KW-1185">Reference proteome</keyword>
<comment type="caution">
    <text evidence="2">The sequence shown here is derived from an EMBL/GenBank/DDBJ whole genome shotgun (WGS) entry which is preliminary data.</text>
</comment>
<keyword evidence="1" id="KW-0472">Membrane</keyword>
<evidence type="ECO:0000313" key="2">
    <source>
        <dbReference type="EMBL" id="TDF91640.1"/>
    </source>
</evidence>
<keyword evidence="1" id="KW-1133">Transmembrane helix</keyword>
<keyword evidence="1" id="KW-0812">Transmembrane</keyword>
<dbReference type="Proteomes" id="UP000295511">
    <property type="component" value="Unassembled WGS sequence"/>
</dbReference>
<feature type="transmembrane region" description="Helical" evidence="1">
    <location>
        <begin position="73"/>
        <end position="92"/>
    </location>
</feature>
<dbReference type="RefSeq" id="WP_133206032.1">
    <property type="nucleotide sequence ID" value="NZ_SMRU01000028.1"/>
</dbReference>
<protein>
    <submittedName>
        <fullName evidence="2">Uncharacterized protein</fullName>
    </submittedName>
</protein>
<gene>
    <name evidence="2" type="ORF">E1809_20165</name>
</gene>
<feature type="transmembrane region" description="Helical" evidence="1">
    <location>
        <begin position="48"/>
        <end position="67"/>
    </location>
</feature>
<sequence>MRWQTMSQRRRTAASVHRRIQESLMDDAHHAFTVTLPELRKYKTAGSIPGPLFLLFWILLGFTEFGTTGIPHWLGFTVTGIVLALLTGFSIYGSRKRKQLAPVINRRFAEEFTAHTGYEYPQDVDILSVKRTIAVRNLDGSVFLWGIRRAKDAVNVFPVT</sequence>
<proteinExistence type="predicted"/>
<dbReference type="AlphaFoldDB" id="A0A4R5KC74"/>
<evidence type="ECO:0000313" key="3">
    <source>
        <dbReference type="Proteomes" id="UP000295511"/>
    </source>
</evidence>
<evidence type="ECO:0000256" key="1">
    <source>
        <dbReference type="SAM" id="Phobius"/>
    </source>
</evidence>
<accession>A0A4R5KC74</accession>
<reference evidence="2 3" key="1">
    <citation type="submission" date="2019-03" db="EMBL/GenBank/DDBJ databases">
        <title>Whole genome sequence of Arthrobacter sp JH1-1.</title>
        <authorList>
            <person name="Trinh H.N."/>
        </authorList>
    </citation>
    <scope>NUCLEOTIDE SEQUENCE [LARGE SCALE GENOMIC DNA]</scope>
    <source>
        <strain evidence="2 3">JH1-1</strain>
    </source>
</reference>
<name>A0A4R5KC74_9MICC</name>
<dbReference type="EMBL" id="SMRU01000028">
    <property type="protein sequence ID" value="TDF91640.1"/>
    <property type="molecule type" value="Genomic_DNA"/>
</dbReference>